<evidence type="ECO:0000256" key="1">
    <source>
        <dbReference type="ARBA" id="ARBA00004651"/>
    </source>
</evidence>
<evidence type="ECO:0000313" key="9">
    <source>
        <dbReference type="Proteomes" id="UP001178354"/>
    </source>
</evidence>
<dbReference type="GO" id="GO:0005886">
    <property type="term" value="C:plasma membrane"/>
    <property type="evidence" value="ECO:0007669"/>
    <property type="project" value="UniProtKB-SubCell"/>
</dbReference>
<name>A0AAW8B0J1_9GAMM</name>
<dbReference type="RefSeq" id="WP_305169663.1">
    <property type="nucleotide sequence ID" value="NZ_JAUUUU010000001.1"/>
</dbReference>
<keyword evidence="5 7" id="KW-1133">Transmembrane helix</keyword>
<feature type="transmembrane region" description="Helical" evidence="7">
    <location>
        <begin position="28"/>
        <end position="52"/>
    </location>
</feature>
<feature type="transmembrane region" description="Helical" evidence="7">
    <location>
        <begin position="58"/>
        <end position="77"/>
    </location>
</feature>
<reference evidence="8" key="1">
    <citation type="journal article" date="2010" name="Int. J. Syst. Evol. Microbiol.">
        <title>Porticoccus litoralis gen. nov., sp. nov., a gammaproteobacterium isolated from the Yellow Sea.</title>
        <authorList>
            <person name="Oh H.M."/>
            <person name="Kim H."/>
            <person name="Kim K.M."/>
            <person name="Min G.S."/>
            <person name="Cho J.C."/>
        </authorList>
    </citation>
    <scope>NUCLEOTIDE SEQUENCE</scope>
    <source>
        <strain evidence="8">DSM 25064</strain>
    </source>
</reference>
<dbReference type="PANTHER" id="PTHR33884">
    <property type="entry name" value="UPF0410 PROTEIN YMGE"/>
    <property type="match status" value="1"/>
</dbReference>
<comment type="caution">
    <text evidence="8">The sequence shown here is derived from an EMBL/GenBank/DDBJ whole genome shotgun (WGS) entry which is preliminary data.</text>
</comment>
<dbReference type="EMBL" id="JAUUUU010000001">
    <property type="protein sequence ID" value="MDP1520140.1"/>
    <property type="molecule type" value="Genomic_DNA"/>
</dbReference>
<feature type="transmembrane region" description="Helical" evidence="7">
    <location>
        <begin position="6"/>
        <end position="21"/>
    </location>
</feature>
<keyword evidence="9" id="KW-1185">Reference proteome</keyword>
<proteinExistence type="inferred from homology"/>
<evidence type="ECO:0000256" key="5">
    <source>
        <dbReference type="ARBA" id="ARBA00022989"/>
    </source>
</evidence>
<dbReference type="Proteomes" id="UP001178354">
    <property type="component" value="Unassembled WGS sequence"/>
</dbReference>
<comment type="similarity">
    <text evidence="2">Belongs to the UPF0410 family.</text>
</comment>
<sequence length="87" mass="8717">MGVISWIILGLIAGMLAKWIMPGKDGGGFIMTALLGIAGAFVGGWVGSILGFGTMGGFSLGSIATATVGAILILLVYRQIKGSGSTE</sequence>
<dbReference type="InterPro" id="IPR007341">
    <property type="entry name" value="Transgly_assoc"/>
</dbReference>
<dbReference type="Pfam" id="PF04226">
    <property type="entry name" value="Transgly_assoc"/>
    <property type="match status" value="1"/>
</dbReference>
<keyword evidence="6 7" id="KW-0472">Membrane</keyword>
<reference evidence="8" key="2">
    <citation type="submission" date="2023-08" db="EMBL/GenBank/DDBJ databases">
        <authorList>
            <person name="Luo J."/>
        </authorList>
    </citation>
    <scope>NUCLEOTIDE SEQUENCE</scope>
    <source>
        <strain evidence="8">DSM 25064</strain>
    </source>
</reference>
<evidence type="ECO:0000256" key="3">
    <source>
        <dbReference type="ARBA" id="ARBA00022475"/>
    </source>
</evidence>
<dbReference type="PANTHER" id="PTHR33884:SF4">
    <property type="entry name" value="UPF0410 PROTEIN YEAQ"/>
    <property type="match status" value="1"/>
</dbReference>
<dbReference type="AlphaFoldDB" id="A0AAW8B0J1"/>
<accession>A0AAW8B0J1</accession>
<gene>
    <name evidence="8" type="ORF">Q8A57_04075</name>
</gene>
<evidence type="ECO:0000256" key="4">
    <source>
        <dbReference type="ARBA" id="ARBA00022692"/>
    </source>
</evidence>
<organism evidence="8 9">
    <name type="scientific">Porticoccus litoralis</name>
    <dbReference type="NCBI Taxonomy" id="434086"/>
    <lineage>
        <taxon>Bacteria</taxon>
        <taxon>Pseudomonadati</taxon>
        <taxon>Pseudomonadota</taxon>
        <taxon>Gammaproteobacteria</taxon>
        <taxon>Cellvibrionales</taxon>
        <taxon>Porticoccaceae</taxon>
        <taxon>Porticoccus</taxon>
    </lineage>
</organism>
<comment type="subcellular location">
    <subcellularLocation>
        <location evidence="1">Cell membrane</location>
        <topology evidence="1">Multi-pass membrane protein</topology>
    </subcellularLocation>
</comment>
<evidence type="ECO:0000256" key="2">
    <source>
        <dbReference type="ARBA" id="ARBA00011006"/>
    </source>
</evidence>
<evidence type="ECO:0000313" key="8">
    <source>
        <dbReference type="EMBL" id="MDP1520140.1"/>
    </source>
</evidence>
<evidence type="ECO:0000256" key="6">
    <source>
        <dbReference type="ARBA" id="ARBA00023136"/>
    </source>
</evidence>
<keyword evidence="4 7" id="KW-0812">Transmembrane</keyword>
<keyword evidence="3" id="KW-1003">Cell membrane</keyword>
<protein>
    <submittedName>
        <fullName evidence="8">GlsB/YeaQ/YmgE family stress response membrane protein</fullName>
    </submittedName>
</protein>
<evidence type="ECO:0000256" key="7">
    <source>
        <dbReference type="SAM" id="Phobius"/>
    </source>
</evidence>